<feature type="domain" description="Histidine kinase" evidence="6">
    <location>
        <begin position="407"/>
        <end position="635"/>
    </location>
</feature>
<accession>A0A1M4SW60</accession>
<dbReference type="FunFam" id="3.30.565.10:FF:000006">
    <property type="entry name" value="Sensor histidine kinase WalK"/>
    <property type="match status" value="1"/>
</dbReference>
<evidence type="ECO:0000256" key="4">
    <source>
        <dbReference type="ARBA" id="ARBA00022679"/>
    </source>
</evidence>
<gene>
    <name evidence="7" type="ORF">SAMN05444008_101254</name>
</gene>
<dbReference type="InterPro" id="IPR052162">
    <property type="entry name" value="Sensor_kinase/Photoreceptor"/>
</dbReference>
<dbReference type="CDD" id="cd00130">
    <property type="entry name" value="PAS"/>
    <property type="match status" value="1"/>
</dbReference>
<dbReference type="InterPro" id="IPR004358">
    <property type="entry name" value="Sig_transdc_His_kin-like_C"/>
</dbReference>
<dbReference type="PRINTS" id="PR00344">
    <property type="entry name" value="BCTRLSENSOR"/>
</dbReference>
<dbReference type="Gene3D" id="3.30.565.10">
    <property type="entry name" value="Histidine kinase-like ATPase, C-terminal domain"/>
    <property type="match status" value="1"/>
</dbReference>
<evidence type="ECO:0000259" key="6">
    <source>
        <dbReference type="PROSITE" id="PS50109"/>
    </source>
</evidence>
<dbReference type="InterPro" id="IPR035965">
    <property type="entry name" value="PAS-like_dom_sf"/>
</dbReference>
<dbReference type="GO" id="GO:0000155">
    <property type="term" value="F:phosphorelay sensor kinase activity"/>
    <property type="evidence" value="ECO:0007669"/>
    <property type="project" value="InterPro"/>
</dbReference>
<dbReference type="STRING" id="1302690.BUE76_00850"/>
<dbReference type="CDD" id="cd00082">
    <property type="entry name" value="HisKA"/>
    <property type="match status" value="1"/>
</dbReference>
<dbReference type="PANTHER" id="PTHR43304:SF1">
    <property type="entry name" value="PAC DOMAIN-CONTAINING PROTEIN"/>
    <property type="match status" value="1"/>
</dbReference>
<dbReference type="EC" id="2.7.13.3" evidence="2"/>
<dbReference type="EMBL" id="FQUO01000001">
    <property type="protein sequence ID" value="SHE36450.1"/>
    <property type="molecule type" value="Genomic_DNA"/>
</dbReference>
<name>A0A1M4SW60_9BACT</name>
<dbReference type="Pfam" id="PF00512">
    <property type="entry name" value="HisKA"/>
    <property type="match status" value="1"/>
</dbReference>
<sequence length="635" mass="71933">MSRYETVNSSFVAPILDLLPDAIIWVYPLTGSSGMVEDFQVGYSNRSADTAINHPKGSLTGLCVLKDGVPSMESAQANFEHFLQVYQTGEPSEYTFYAHHAGLQLETRRVVYEGGILSTTRDRRAQREAERKEQEKTLLLDNILTHSSNGITVGEMIRDAKGNIIDIKTLIANDAAVRFTGFSKEDYLTKTGAALDPSFTRSAYFQMCVQCMETGVPFITQYFLEGLGAWLEVSVSKMDDNRQIYIFTDVTPIKEAQMALESSARQLTTIINTTQAGFFMIRPVYEGNEITDFRFTLVNQVMAAFVGDQAEDLVDQPASLKFETYKTNGLFERLRDVYLTGVQQQFDIHYSGKIVDAWVNMRITKVGDKVLGTFTDITQLKTLQLQLEQNIEELKRSNAYLEEFAHAASHDLKEPIRKIQTFSDRLQSSLKDRLTEGEAGIFQRMHTAASRMNQLVEDLLTYSQVSETPLQKEEVNLNKKVQIVLSDLDVQIEEKKAVIEVHSLPVVNGYRRQLQQLFQNLISNALKYSKQDTPPRIVISSRSITGADLAEQLPAAMWEQHYYLIEVQDNGIGFEQEYADHIFKMFQRLHGRSEYEGTGIGLSIARKVIDNHQGYIWAQSRIGEGARFSFLLPQD</sequence>
<evidence type="ECO:0000256" key="2">
    <source>
        <dbReference type="ARBA" id="ARBA00012438"/>
    </source>
</evidence>
<dbReference type="Proteomes" id="UP000184368">
    <property type="component" value="Unassembled WGS sequence"/>
</dbReference>
<dbReference type="InterPro" id="IPR000014">
    <property type="entry name" value="PAS"/>
</dbReference>
<evidence type="ECO:0000256" key="1">
    <source>
        <dbReference type="ARBA" id="ARBA00000085"/>
    </source>
</evidence>
<keyword evidence="5" id="KW-0418">Kinase</keyword>
<dbReference type="AlphaFoldDB" id="A0A1M4SW60"/>
<proteinExistence type="predicted"/>
<dbReference type="Pfam" id="PF02518">
    <property type="entry name" value="HATPase_c"/>
    <property type="match status" value="1"/>
</dbReference>
<dbReference type="SMART" id="SM00387">
    <property type="entry name" value="HATPase_c"/>
    <property type="match status" value="1"/>
</dbReference>
<dbReference type="RefSeq" id="WP_073039230.1">
    <property type="nucleotide sequence ID" value="NZ_FQUO01000001.1"/>
</dbReference>
<comment type="catalytic activity">
    <reaction evidence="1">
        <text>ATP + protein L-histidine = ADP + protein N-phospho-L-histidine.</text>
        <dbReference type="EC" id="2.7.13.3"/>
    </reaction>
</comment>
<dbReference type="SMART" id="SM00388">
    <property type="entry name" value="HisKA"/>
    <property type="match status" value="1"/>
</dbReference>
<dbReference type="InterPro" id="IPR003661">
    <property type="entry name" value="HisK_dim/P_dom"/>
</dbReference>
<dbReference type="InterPro" id="IPR005467">
    <property type="entry name" value="His_kinase_dom"/>
</dbReference>
<evidence type="ECO:0000256" key="3">
    <source>
        <dbReference type="ARBA" id="ARBA00022553"/>
    </source>
</evidence>
<dbReference type="SUPFAM" id="SSF55874">
    <property type="entry name" value="ATPase domain of HSP90 chaperone/DNA topoisomerase II/histidine kinase"/>
    <property type="match status" value="1"/>
</dbReference>
<dbReference type="SUPFAM" id="SSF47384">
    <property type="entry name" value="Homodimeric domain of signal transducing histidine kinase"/>
    <property type="match status" value="1"/>
</dbReference>
<evidence type="ECO:0000313" key="7">
    <source>
        <dbReference type="EMBL" id="SHE36450.1"/>
    </source>
</evidence>
<dbReference type="SUPFAM" id="SSF55785">
    <property type="entry name" value="PYP-like sensor domain (PAS domain)"/>
    <property type="match status" value="2"/>
</dbReference>
<keyword evidence="8" id="KW-1185">Reference proteome</keyword>
<keyword evidence="4" id="KW-0808">Transferase</keyword>
<evidence type="ECO:0000256" key="5">
    <source>
        <dbReference type="ARBA" id="ARBA00022777"/>
    </source>
</evidence>
<reference evidence="7 8" key="1">
    <citation type="submission" date="2016-11" db="EMBL/GenBank/DDBJ databases">
        <authorList>
            <person name="Jaros S."/>
            <person name="Januszkiewicz K."/>
            <person name="Wedrychowicz H."/>
        </authorList>
    </citation>
    <scope>NUCLEOTIDE SEQUENCE [LARGE SCALE GENOMIC DNA]</scope>
    <source>
        <strain evidence="7 8">DSM 26897</strain>
    </source>
</reference>
<organism evidence="7 8">
    <name type="scientific">Cnuella takakiae</name>
    <dbReference type="NCBI Taxonomy" id="1302690"/>
    <lineage>
        <taxon>Bacteria</taxon>
        <taxon>Pseudomonadati</taxon>
        <taxon>Bacteroidota</taxon>
        <taxon>Chitinophagia</taxon>
        <taxon>Chitinophagales</taxon>
        <taxon>Chitinophagaceae</taxon>
        <taxon>Cnuella</taxon>
    </lineage>
</organism>
<protein>
    <recommendedName>
        <fullName evidence="2">histidine kinase</fullName>
        <ecNumber evidence="2">2.7.13.3</ecNumber>
    </recommendedName>
</protein>
<dbReference type="PROSITE" id="PS50109">
    <property type="entry name" value="HIS_KIN"/>
    <property type="match status" value="1"/>
</dbReference>
<dbReference type="InterPro" id="IPR036097">
    <property type="entry name" value="HisK_dim/P_sf"/>
</dbReference>
<dbReference type="Gene3D" id="1.10.287.130">
    <property type="match status" value="1"/>
</dbReference>
<keyword evidence="3" id="KW-0597">Phosphoprotein</keyword>
<dbReference type="InterPro" id="IPR036890">
    <property type="entry name" value="HATPase_C_sf"/>
</dbReference>
<dbReference type="Gene3D" id="3.30.450.20">
    <property type="entry name" value="PAS domain"/>
    <property type="match status" value="2"/>
</dbReference>
<dbReference type="InterPro" id="IPR003594">
    <property type="entry name" value="HATPase_dom"/>
</dbReference>
<dbReference type="OrthoDB" id="904853at2"/>
<evidence type="ECO:0000313" key="8">
    <source>
        <dbReference type="Proteomes" id="UP000184368"/>
    </source>
</evidence>
<dbReference type="PANTHER" id="PTHR43304">
    <property type="entry name" value="PHYTOCHROME-LIKE PROTEIN CPH1"/>
    <property type="match status" value="1"/>
</dbReference>